<dbReference type="OrthoDB" id="9854282at2"/>
<evidence type="ECO:0000313" key="2">
    <source>
        <dbReference type="Proteomes" id="UP000256869"/>
    </source>
</evidence>
<evidence type="ECO:0000313" key="1">
    <source>
        <dbReference type="EMBL" id="RED52992.1"/>
    </source>
</evidence>
<comment type="caution">
    <text evidence="1">The sequence shown here is derived from an EMBL/GenBank/DDBJ whole genome shotgun (WGS) entry which is preliminary data.</text>
</comment>
<dbReference type="Proteomes" id="UP000256869">
    <property type="component" value="Unassembled WGS sequence"/>
</dbReference>
<accession>A0A3D9HTZ8</accession>
<reference evidence="1 2" key="1">
    <citation type="submission" date="2018-07" db="EMBL/GenBank/DDBJ databases">
        <title>Genomic Encyclopedia of Type Strains, Phase III (KMG-III): the genomes of soil and plant-associated and newly described type strains.</title>
        <authorList>
            <person name="Whitman W."/>
        </authorList>
    </citation>
    <scope>NUCLEOTIDE SEQUENCE [LARGE SCALE GENOMIC DNA]</scope>
    <source>
        <strain evidence="1 2">CECT 8236</strain>
    </source>
</reference>
<organism evidence="1 2">
    <name type="scientific">Cohnella lupini</name>
    <dbReference type="NCBI Taxonomy" id="1294267"/>
    <lineage>
        <taxon>Bacteria</taxon>
        <taxon>Bacillati</taxon>
        <taxon>Bacillota</taxon>
        <taxon>Bacilli</taxon>
        <taxon>Bacillales</taxon>
        <taxon>Paenibacillaceae</taxon>
        <taxon>Cohnella</taxon>
    </lineage>
</organism>
<protein>
    <submittedName>
        <fullName evidence="1">Uncharacterized protein</fullName>
    </submittedName>
</protein>
<sequence>MQYLKMHPFKLVILAITLVIIIVIFNQVSSNQPISSNTTSYIEVLEIGVSDDDLWAMVKNPYDSKATPFKLVLDSINTKNLIVVGSKYFVTYETNLKTKKSVLNIIRYPAESK</sequence>
<proteinExistence type="predicted"/>
<dbReference type="AlphaFoldDB" id="A0A3D9HTZ8"/>
<name>A0A3D9HTZ8_9BACL</name>
<dbReference type="EMBL" id="QRDY01000028">
    <property type="protein sequence ID" value="RED52992.1"/>
    <property type="molecule type" value="Genomic_DNA"/>
</dbReference>
<gene>
    <name evidence="1" type="ORF">DFP95_12851</name>
</gene>
<dbReference type="RefSeq" id="WP_115995575.1">
    <property type="nucleotide sequence ID" value="NZ_QRDY01000028.1"/>
</dbReference>
<keyword evidence="2" id="KW-1185">Reference proteome</keyword>